<comment type="caution">
    <text evidence="4">The sequence shown here is derived from an EMBL/GenBank/DDBJ whole genome shotgun (WGS) entry which is preliminary data.</text>
</comment>
<dbReference type="Pfam" id="PF00072">
    <property type="entry name" value="Response_reg"/>
    <property type="match status" value="1"/>
</dbReference>
<evidence type="ECO:0000256" key="2">
    <source>
        <dbReference type="PROSITE-ProRule" id="PRU00169"/>
    </source>
</evidence>
<keyword evidence="1 2" id="KW-0597">Phosphoprotein</keyword>
<protein>
    <submittedName>
        <fullName evidence="4">Response regulator</fullName>
    </submittedName>
</protein>
<keyword evidence="5" id="KW-1185">Reference proteome</keyword>
<dbReference type="InterPro" id="IPR011006">
    <property type="entry name" value="CheY-like_superfamily"/>
</dbReference>
<dbReference type="PANTHER" id="PTHR44591">
    <property type="entry name" value="STRESS RESPONSE REGULATOR PROTEIN 1"/>
    <property type="match status" value="1"/>
</dbReference>
<dbReference type="InterPro" id="IPR050595">
    <property type="entry name" value="Bact_response_regulator"/>
</dbReference>
<evidence type="ECO:0000313" key="4">
    <source>
        <dbReference type="EMBL" id="MFC3230955.1"/>
    </source>
</evidence>
<feature type="modified residue" description="4-aspartylphosphate" evidence="2">
    <location>
        <position position="57"/>
    </location>
</feature>
<dbReference type="SUPFAM" id="SSF52172">
    <property type="entry name" value="CheY-like"/>
    <property type="match status" value="1"/>
</dbReference>
<evidence type="ECO:0000259" key="3">
    <source>
        <dbReference type="PROSITE" id="PS50110"/>
    </source>
</evidence>
<dbReference type="InterPro" id="IPR001789">
    <property type="entry name" value="Sig_transdc_resp-reg_receiver"/>
</dbReference>
<dbReference type="Proteomes" id="UP001595528">
    <property type="component" value="Unassembled WGS sequence"/>
</dbReference>
<sequence>MAEPAARHILVCDDDVVQRELLHEMLKRLGYSCDMAVNGREAMKRLRQDRYDLLITDIFMAEMDGIELARELRGLKPDLPVIAVTGGYGGVLKPYAHFMTVMGARAVLRKPFTRDELAGALSRALEGPVQAEDSGKDPA</sequence>
<evidence type="ECO:0000256" key="1">
    <source>
        <dbReference type="ARBA" id="ARBA00022553"/>
    </source>
</evidence>
<evidence type="ECO:0000313" key="5">
    <source>
        <dbReference type="Proteomes" id="UP001595528"/>
    </source>
</evidence>
<reference evidence="5" key="1">
    <citation type="journal article" date="2019" name="Int. J. Syst. Evol. Microbiol.">
        <title>The Global Catalogue of Microorganisms (GCM) 10K type strain sequencing project: providing services to taxonomists for standard genome sequencing and annotation.</title>
        <authorList>
            <consortium name="The Broad Institute Genomics Platform"/>
            <consortium name="The Broad Institute Genome Sequencing Center for Infectious Disease"/>
            <person name="Wu L."/>
            <person name="Ma J."/>
        </authorList>
    </citation>
    <scope>NUCLEOTIDE SEQUENCE [LARGE SCALE GENOMIC DNA]</scope>
    <source>
        <strain evidence="5">KCTC 42964</strain>
    </source>
</reference>
<gene>
    <name evidence="4" type="ORF">ACFOGJ_27160</name>
</gene>
<dbReference type="RefSeq" id="WP_379906424.1">
    <property type="nucleotide sequence ID" value="NZ_JBHRTR010000054.1"/>
</dbReference>
<dbReference type="CDD" id="cd17546">
    <property type="entry name" value="REC_hyHK_CKI1_RcsC-like"/>
    <property type="match status" value="1"/>
</dbReference>
<feature type="domain" description="Response regulatory" evidence="3">
    <location>
        <begin position="8"/>
        <end position="125"/>
    </location>
</feature>
<proteinExistence type="predicted"/>
<dbReference type="EMBL" id="JBHRTR010000054">
    <property type="protein sequence ID" value="MFC3230955.1"/>
    <property type="molecule type" value="Genomic_DNA"/>
</dbReference>
<accession>A0ABV7L9J8</accession>
<dbReference type="PROSITE" id="PS50110">
    <property type="entry name" value="RESPONSE_REGULATORY"/>
    <property type="match status" value="1"/>
</dbReference>
<dbReference type="SMART" id="SM00448">
    <property type="entry name" value="REC"/>
    <property type="match status" value="1"/>
</dbReference>
<dbReference type="Gene3D" id="3.40.50.2300">
    <property type="match status" value="1"/>
</dbReference>
<dbReference type="PANTHER" id="PTHR44591:SF23">
    <property type="entry name" value="CHEY SUBFAMILY"/>
    <property type="match status" value="1"/>
</dbReference>
<organism evidence="4 5">
    <name type="scientific">Marinibaculum pumilum</name>
    <dbReference type="NCBI Taxonomy" id="1766165"/>
    <lineage>
        <taxon>Bacteria</taxon>
        <taxon>Pseudomonadati</taxon>
        <taxon>Pseudomonadota</taxon>
        <taxon>Alphaproteobacteria</taxon>
        <taxon>Rhodospirillales</taxon>
        <taxon>Rhodospirillaceae</taxon>
        <taxon>Marinibaculum</taxon>
    </lineage>
</organism>
<name>A0ABV7L9J8_9PROT</name>